<gene>
    <name evidence="8" type="ORF">T9A_00323</name>
</gene>
<dbReference type="InterPro" id="IPR029063">
    <property type="entry name" value="SAM-dependent_MTases_sf"/>
</dbReference>
<evidence type="ECO:0000256" key="6">
    <source>
        <dbReference type="ARBA" id="ARBA00022691"/>
    </source>
</evidence>
<keyword evidence="5" id="KW-0808">Transferase</keyword>
<protein>
    <recommendedName>
        <fullName evidence="3">tRNA (guanine(46)-N(7))-methyltransferase</fullName>
        <ecNumber evidence="3">2.1.1.33</ecNumber>
    </recommendedName>
</protein>
<sequence length="222" mass="24934">MFANSRSVTSNQTGIHNDLERVVRRHLQSPWQAPIADHDAQAFAQLQQWRQAQGAERPLMLDSGCGTGRSSLLLASQHPEALVVGVDQSAARLERAGRRFQALPDNLLLLRADCAGLWRLMAGEGRQLLRHQILYPNPWPKSAHLKRRWHGHPVWPTMLSLGGVLEMRSNWLLYLQEVRDALAISGIDAALSELPLQSEPLTDFEEKYQASGQVNWQLTATL</sequence>
<organism evidence="8 9">
    <name type="scientific">Alcanivorax jadensis T9</name>
    <dbReference type="NCBI Taxonomy" id="1177181"/>
    <lineage>
        <taxon>Bacteria</taxon>
        <taxon>Pseudomonadati</taxon>
        <taxon>Pseudomonadota</taxon>
        <taxon>Gammaproteobacteria</taxon>
        <taxon>Oceanospirillales</taxon>
        <taxon>Alcanivoracaceae</taxon>
        <taxon>Alcanivorax</taxon>
    </lineage>
</organism>
<evidence type="ECO:0000313" key="8">
    <source>
        <dbReference type="EMBL" id="KGD63003.1"/>
    </source>
</evidence>
<dbReference type="PROSITE" id="PS51625">
    <property type="entry name" value="SAM_MT_TRMB"/>
    <property type="match status" value="1"/>
</dbReference>
<evidence type="ECO:0000256" key="4">
    <source>
        <dbReference type="ARBA" id="ARBA00022603"/>
    </source>
</evidence>
<dbReference type="GO" id="GO:0008168">
    <property type="term" value="F:methyltransferase activity"/>
    <property type="evidence" value="ECO:0007669"/>
    <property type="project" value="UniProtKB-KW"/>
</dbReference>
<comment type="caution">
    <text evidence="8">The sequence shown here is derived from an EMBL/GenBank/DDBJ whole genome shotgun (WGS) entry which is preliminary data.</text>
</comment>
<accession>A0ABR4WHC8</accession>
<dbReference type="EMBL" id="ARXU01000001">
    <property type="protein sequence ID" value="KGD63003.1"/>
    <property type="molecule type" value="Genomic_DNA"/>
</dbReference>
<dbReference type="InterPro" id="IPR003358">
    <property type="entry name" value="tRNA_(Gua-N-7)_MeTrfase_Trmb"/>
</dbReference>
<evidence type="ECO:0000256" key="7">
    <source>
        <dbReference type="ARBA" id="ARBA00022694"/>
    </source>
</evidence>
<evidence type="ECO:0000256" key="2">
    <source>
        <dbReference type="ARBA" id="ARBA00003015"/>
    </source>
</evidence>
<comment type="function">
    <text evidence="2">Catalyzes the formation of N(7)-methylguanine at position 46 (m7G46) in tRNA.</text>
</comment>
<dbReference type="Proteomes" id="UP000029443">
    <property type="component" value="Unassembled WGS sequence"/>
</dbReference>
<dbReference type="EC" id="2.1.1.33" evidence="3"/>
<keyword evidence="7" id="KW-0819">tRNA processing</keyword>
<evidence type="ECO:0000256" key="5">
    <source>
        <dbReference type="ARBA" id="ARBA00022679"/>
    </source>
</evidence>
<dbReference type="PANTHER" id="PTHR23417">
    <property type="entry name" value="3-DEOXY-D-MANNO-OCTULOSONIC-ACID TRANSFERASE/TRNA GUANINE-N 7 - -METHYLTRANSFERASE"/>
    <property type="match status" value="1"/>
</dbReference>
<dbReference type="Gene3D" id="3.40.50.150">
    <property type="entry name" value="Vaccinia Virus protein VP39"/>
    <property type="match status" value="1"/>
</dbReference>
<evidence type="ECO:0000256" key="1">
    <source>
        <dbReference type="ARBA" id="ARBA00000142"/>
    </source>
</evidence>
<dbReference type="CDD" id="cd02440">
    <property type="entry name" value="AdoMet_MTases"/>
    <property type="match status" value="1"/>
</dbReference>
<comment type="catalytic activity">
    <reaction evidence="1">
        <text>guanosine(46) in tRNA + S-adenosyl-L-methionine = N(7)-methylguanosine(46) in tRNA + S-adenosyl-L-homocysteine</text>
        <dbReference type="Rhea" id="RHEA:42708"/>
        <dbReference type="Rhea" id="RHEA-COMP:10188"/>
        <dbReference type="Rhea" id="RHEA-COMP:10189"/>
        <dbReference type="ChEBI" id="CHEBI:57856"/>
        <dbReference type="ChEBI" id="CHEBI:59789"/>
        <dbReference type="ChEBI" id="CHEBI:74269"/>
        <dbReference type="ChEBI" id="CHEBI:74480"/>
        <dbReference type="EC" id="2.1.1.33"/>
    </reaction>
</comment>
<keyword evidence="6" id="KW-0949">S-adenosyl-L-methionine</keyword>
<name>A0ABR4WHC8_9GAMM</name>
<dbReference type="Pfam" id="PF02390">
    <property type="entry name" value="Methyltransf_4"/>
    <property type="match status" value="1"/>
</dbReference>
<dbReference type="PANTHER" id="PTHR23417:SF14">
    <property type="entry name" value="PENTACOTRIPEPTIDE-REPEAT REGION OF PRORP DOMAIN-CONTAINING PROTEIN"/>
    <property type="match status" value="1"/>
</dbReference>
<evidence type="ECO:0000313" key="9">
    <source>
        <dbReference type="Proteomes" id="UP000029443"/>
    </source>
</evidence>
<keyword evidence="4 8" id="KW-0489">Methyltransferase</keyword>
<reference evidence="8 9" key="1">
    <citation type="submission" date="2012-09" db="EMBL/GenBank/DDBJ databases">
        <title>Genome Sequence of alkane-degrading Bacterium Alcanivorax jadensis T9.</title>
        <authorList>
            <person name="Lai Q."/>
            <person name="Shao Z."/>
        </authorList>
    </citation>
    <scope>NUCLEOTIDE SEQUENCE [LARGE SCALE GENOMIC DNA]</scope>
    <source>
        <strain evidence="8 9">T9</strain>
    </source>
</reference>
<dbReference type="RefSeq" id="WP_035244523.1">
    <property type="nucleotide sequence ID" value="NZ_ARXU01000001.1"/>
</dbReference>
<dbReference type="GO" id="GO:0032259">
    <property type="term" value="P:methylation"/>
    <property type="evidence" value="ECO:0007669"/>
    <property type="project" value="UniProtKB-KW"/>
</dbReference>
<keyword evidence="9" id="KW-1185">Reference proteome</keyword>
<evidence type="ECO:0000256" key="3">
    <source>
        <dbReference type="ARBA" id="ARBA00011977"/>
    </source>
</evidence>
<proteinExistence type="predicted"/>
<dbReference type="SUPFAM" id="SSF53335">
    <property type="entry name" value="S-adenosyl-L-methionine-dependent methyltransferases"/>
    <property type="match status" value="1"/>
</dbReference>